<dbReference type="PIRSF" id="PIRSF028704">
    <property type="entry name" value="UPC028704"/>
    <property type="match status" value="1"/>
</dbReference>
<dbReference type="PANTHER" id="PTHR38592">
    <property type="entry name" value="BLL4819 PROTEIN"/>
    <property type="match status" value="1"/>
</dbReference>
<evidence type="ECO:0008006" key="4">
    <source>
        <dbReference type="Google" id="ProtNLM"/>
    </source>
</evidence>
<dbReference type="Pfam" id="PF10129">
    <property type="entry name" value="OpgC_C"/>
    <property type="match status" value="1"/>
</dbReference>
<evidence type="ECO:0000313" key="3">
    <source>
        <dbReference type="Proteomes" id="UP000199119"/>
    </source>
</evidence>
<accession>A0A1I2HM69</accession>
<gene>
    <name evidence="2" type="ORF">SAMN04489711_1241</name>
</gene>
<dbReference type="RefSeq" id="WP_092942157.1">
    <property type="nucleotide sequence ID" value="NZ_FONX01000024.1"/>
</dbReference>
<dbReference type="Proteomes" id="UP000199119">
    <property type="component" value="Unassembled WGS sequence"/>
</dbReference>
<dbReference type="STRING" id="1177982.SAMN04489711_1241"/>
<protein>
    <recommendedName>
        <fullName evidence="4">OpgC protein</fullName>
    </recommendedName>
</protein>
<reference evidence="3" key="1">
    <citation type="submission" date="2016-10" db="EMBL/GenBank/DDBJ databases">
        <authorList>
            <person name="Varghese N."/>
            <person name="Submissions S."/>
        </authorList>
    </citation>
    <scope>NUCLEOTIDE SEQUENCE [LARGE SCALE GENOMIC DNA]</scope>
    <source>
        <strain evidence="3">DSM 27981</strain>
    </source>
</reference>
<feature type="transmembrane region" description="Helical" evidence="1">
    <location>
        <begin position="315"/>
        <end position="339"/>
    </location>
</feature>
<feature type="transmembrane region" description="Helical" evidence="1">
    <location>
        <begin position="238"/>
        <end position="259"/>
    </location>
</feature>
<keyword evidence="1" id="KW-0472">Membrane</keyword>
<organism evidence="2 3">
    <name type="scientific">Paracidovorax wautersii</name>
    <dbReference type="NCBI Taxonomy" id="1177982"/>
    <lineage>
        <taxon>Bacteria</taxon>
        <taxon>Pseudomonadati</taxon>
        <taxon>Pseudomonadota</taxon>
        <taxon>Betaproteobacteria</taxon>
        <taxon>Burkholderiales</taxon>
        <taxon>Comamonadaceae</taxon>
        <taxon>Paracidovorax</taxon>
    </lineage>
</organism>
<keyword evidence="1" id="KW-1133">Transmembrane helix</keyword>
<proteinExistence type="predicted"/>
<evidence type="ECO:0000313" key="2">
    <source>
        <dbReference type="EMBL" id="SFF29856.1"/>
    </source>
</evidence>
<dbReference type="EMBL" id="FONX01000024">
    <property type="protein sequence ID" value="SFF29856.1"/>
    <property type="molecule type" value="Genomic_DNA"/>
</dbReference>
<sequence>MPPPPPASAPSQRRWEIDAVRGLMLVLMTVTHLPTRISLPLGQPFGYVSAAEGFVLLSAYMAGLVYGRVAFRKGVPQMRRAFWRRALTLYGCQAAALLFLFTVITVIGIDEPAIKGLLAFYFARPVDALVGGLLLVHEPPLLDILPLYVLFMLLSPWVLAFALRRGWVPVMAVSVLLWVLAQFGFAQWAYGHFAHVLPVSVPFTETGSFVMGAWQFLWVMGLWMGASRNDPQAPPFAFPRWTLWVAGAIALTGFVWRHAVGQAPFPHMPQWNVLQDKWLLAPLRLIDLFALTVLAIRFGPALLARLPRMRWLETLGSASLAVFCAHLVVVLLVLGLFGANYERPWPLDIALLAACFGTLYAVARTTLWLDRQPGDDADALAPPVPYAEKPPPLTHDDMALPLQSETFAPASPAPVRARSAG</sequence>
<dbReference type="PANTHER" id="PTHR38592:SF3">
    <property type="entry name" value="BLL4819 PROTEIN"/>
    <property type="match status" value="1"/>
</dbReference>
<dbReference type="AlphaFoldDB" id="A0A1I2HM69"/>
<keyword evidence="1" id="KW-0812">Transmembrane</keyword>
<evidence type="ECO:0000256" key="1">
    <source>
        <dbReference type="SAM" id="Phobius"/>
    </source>
</evidence>
<feature type="transmembrane region" description="Helical" evidence="1">
    <location>
        <begin position="279"/>
        <end position="303"/>
    </location>
</feature>
<dbReference type="InterPro" id="IPR014550">
    <property type="entry name" value="UCP028704_OpgC"/>
</dbReference>
<feature type="transmembrane region" description="Helical" evidence="1">
    <location>
        <begin position="345"/>
        <end position="363"/>
    </location>
</feature>
<feature type="transmembrane region" description="Helical" evidence="1">
    <location>
        <begin position="170"/>
        <end position="189"/>
    </location>
</feature>
<feature type="transmembrane region" description="Helical" evidence="1">
    <location>
        <begin position="87"/>
        <end position="109"/>
    </location>
</feature>
<feature type="transmembrane region" description="Helical" evidence="1">
    <location>
        <begin position="45"/>
        <end position="66"/>
    </location>
</feature>
<feature type="transmembrane region" description="Helical" evidence="1">
    <location>
        <begin position="144"/>
        <end position="163"/>
    </location>
</feature>
<dbReference type="OrthoDB" id="9775975at2"/>
<keyword evidence="3" id="KW-1185">Reference proteome</keyword>
<name>A0A1I2HM69_9BURK</name>
<feature type="transmembrane region" description="Helical" evidence="1">
    <location>
        <begin position="209"/>
        <end position="226"/>
    </location>
</feature>